<feature type="signal peptide" evidence="1">
    <location>
        <begin position="1"/>
        <end position="24"/>
    </location>
</feature>
<reference evidence="2 3" key="1">
    <citation type="submission" date="2018-03" db="EMBL/GenBank/DDBJ databases">
        <title>Genomic Encyclopedia of Archaeal and Bacterial Type Strains, Phase II (KMG-II): from individual species to whole genera.</title>
        <authorList>
            <person name="Goeker M."/>
        </authorList>
    </citation>
    <scope>NUCLEOTIDE SEQUENCE [LARGE SCALE GENOMIC DNA]</scope>
    <source>
        <strain evidence="2 3">DSM 45348</strain>
    </source>
</reference>
<keyword evidence="1" id="KW-0732">Signal</keyword>
<proteinExistence type="predicted"/>
<evidence type="ECO:0000313" key="3">
    <source>
        <dbReference type="Proteomes" id="UP000239209"/>
    </source>
</evidence>
<sequence length="307" mass="32957">MRNLRALLALFSTLALAPATAAMADDPPGGRRNFVVALMRNVGTESFVRLAQYSLRADGTVRADYWAWNAQTAQLRADAGYSTADCARTCRVYTSEGFQDDPARMFGRWTVTGNNLGITWDANGEAERWTLANHAGASRVSLASHPRATVGYGWGSTFGFTGGVPMQTIHDLHGRYDGPYSQNAWGEQTAGTTTLVIHANDANVPDRTCSGTCLNESTYNGTALSNKVYLAGSGTDRKVFYNHQLAEVDATPCIGGNTAGYAGHLKPSLSIIDDAGRFRGLLSVQAVTYNQTAPGNILGIYDQNDLV</sequence>
<feature type="chain" id="PRO_5015450353" evidence="1">
    <location>
        <begin position="25"/>
        <end position="307"/>
    </location>
</feature>
<gene>
    <name evidence="2" type="ORF">CLV70_10435</name>
</gene>
<accession>A0A2T0SAY9</accession>
<dbReference type="EMBL" id="PVZG01000004">
    <property type="protein sequence ID" value="PRY30483.1"/>
    <property type="molecule type" value="Genomic_DNA"/>
</dbReference>
<dbReference type="OrthoDB" id="3507435at2"/>
<comment type="caution">
    <text evidence="2">The sequence shown here is derived from an EMBL/GenBank/DDBJ whole genome shotgun (WGS) entry which is preliminary data.</text>
</comment>
<organism evidence="2 3">
    <name type="scientific">Pseudosporangium ferrugineum</name>
    <dbReference type="NCBI Taxonomy" id="439699"/>
    <lineage>
        <taxon>Bacteria</taxon>
        <taxon>Bacillati</taxon>
        <taxon>Actinomycetota</taxon>
        <taxon>Actinomycetes</taxon>
        <taxon>Micromonosporales</taxon>
        <taxon>Micromonosporaceae</taxon>
        <taxon>Pseudosporangium</taxon>
    </lineage>
</organism>
<dbReference type="RefSeq" id="WP_106126129.1">
    <property type="nucleotide sequence ID" value="NZ_PVZG01000004.1"/>
</dbReference>
<protein>
    <submittedName>
        <fullName evidence="2">Uncharacterized protein</fullName>
    </submittedName>
</protein>
<keyword evidence="3" id="KW-1185">Reference proteome</keyword>
<evidence type="ECO:0000256" key="1">
    <source>
        <dbReference type="SAM" id="SignalP"/>
    </source>
</evidence>
<evidence type="ECO:0000313" key="2">
    <source>
        <dbReference type="EMBL" id="PRY30483.1"/>
    </source>
</evidence>
<name>A0A2T0SAY9_9ACTN</name>
<dbReference type="Proteomes" id="UP000239209">
    <property type="component" value="Unassembled WGS sequence"/>
</dbReference>
<dbReference type="AlphaFoldDB" id="A0A2T0SAY9"/>